<evidence type="ECO:0000256" key="2">
    <source>
        <dbReference type="ARBA" id="ARBA00007862"/>
    </source>
</evidence>
<dbReference type="Proteomes" id="UP000189818">
    <property type="component" value="Unassembled WGS sequence"/>
</dbReference>
<protein>
    <recommendedName>
        <fullName evidence="6">Protein HflC</fullName>
    </recommendedName>
</protein>
<proteinExistence type="inferred from homology"/>
<evidence type="ECO:0000313" key="10">
    <source>
        <dbReference type="Proteomes" id="UP000189818"/>
    </source>
</evidence>
<keyword evidence="5 7" id="KW-0472">Membrane</keyword>
<accession>A0A1T5FCN6</accession>
<dbReference type="CDD" id="cd03405">
    <property type="entry name" value="SPFH_HflC"/>
    <property type="match status" value="1"/>
</dbReference>
<evidence type="ECO:0000256" key="3">
    <source>
        <dbReference type="ARBA" id="ARBA00022692"/>
    </source>
</evidence>
<dbReference type="Pfam" id="PF01145">
    <property type="entry name" value="Band_7"/>
    <property type="match status" value="1"/>
</dbReference>
<evidence type="ECO:0000313" key="9">
    <source>
        <dbReference type="EMBL" id="SKB93904.1"/>
    </source>
</evidence>
<comment type="function">
    <text evidence="6">HflC and HflK could regulate a protease.</text>
</comment>
<dbReference type="InterPro" id="IPR036013">
    <property type="entry name" value="Band_7/SPFH_dom_sf"/>
</dbReference>
<dbReference type="PANTHER" id="PTHR42911">
    <property type="entry name" value="MODULATOR OF FTSH PROTEASE HFLC"/>
    <property type="match status" value="1"/>
</dbReference>
<comment type="similarity">
    <text evidence="2 6">Belongs to the band 7/mec-2 family. HflC subfamily.</text>
</comment>
<keyword evidence="4 7" id="KW-1133">Transmembrane helix</keyword>
<evidence type="ECO:0000256" key="4">
    <source>
        <dbReference type="ARBA" id="ARBA00022989"/>
    </source>
</evidence>
<dbReference type="GO" id="GO:0016020">
    <property type="term" value="C:membrane"/>
    <property type="evidence" value="ECO:0007669"/>
    <property type="project" value="UniProtKB-SubCell"/>
</dbReference>
<dbReference type="InterPro" id="IPR010200">
    <property type="entry name" value="HflC"/>
</dbReference>
<dbReference type="Gene3D" id="3.30.479.30">
    <property type="entry name" value="Band 7 domain"/>
    <property type="match status" value="1"/>
</dbReference>
<name>A0A1T5FCN6_9SPHN</name>
<dbReference type="RefSeq" id="WP_047166973.1">
    <property type="nucleotide sequence ID" value="NZ_FUYM01000009.1"/>
</dbReference>
<evidence type="ECO:0000256" key="7">
    <source>
        <dbReference type="SAM" id="Phobius"/>
    </source>
</evidence>
<gene>
    <name evidence="9" type="ORF">SAMN06295920_10960</name>
</gene>
<sequence>MNVSDNFASRNVIGWAIAAIALVLVLSSVVAVVPETKQALVVRFGKPEKVYNAYRPNEDFGATGAGLLWKIPFIDQIHWIDKRVRDFDMERQSVLSTDQLRLEVDAYARYRIVDPLRMAITAGSERRVEEALRPILGSSLRNELGKRPFASLLSPERGQVMDNIQTRLNRVARQYGAEIVDVRIKRADLPDGTPLDSAFNRMRTAREQEARSILAEGRKQAQIITAEADAQAAGTYAESFNKDPDFYNFYRAMQSYRMTFGTDGTEAPGSSNVILSPDNEYLREFRGRR</sequence>
<organism evidence="9 10">
    <name type="scientific">Rhizorhabdus histidinilytica</name>
    <dbReference type="NCBI Taxonomy" id="439228"/>
    <lineage>
        <taxon>Bacteria</taxon>
        <taxon>Pseudomonadati</taxon>
        <taxon>Pseudomonadota</taxon>
        <taxon>Alphaproteobacteria</taxon>
        <taxon>Sphingomonadales</taxon>
        <taxon>Sphingomonadaceae</taxon>
        <taxon>Rhizorhabdus</taxon>
    </lineage>
</organism>
<evidence type="ECO:0000259" key="8">
    <source>
        <dbReference type="SMART" id="SM00244"/>
    </source>
</evidence>
<evidence type="ECO:0000256" key="5">
    <source>
        <dbReference type="ARBA" id="ARBA00023136"/>
    </source>
</evidence>
<reference evidence="10" key="1">
    <citation type="submission" date="2017-02" db="EMBL/GenBank/DDBJ databases">
        <authorList>
            <person name="Varghese N."/>
            <person name="Submissions S."/>
        </authorList>
    </citation>
    <scope>NUCLEOTIDE SEQUENCE [LARGE SCALE GENOMIC DNA]</scope>
    <source>
        <strain evidence="10">UM2</strain>
    </source>
</reference>
<comment type="subcellular location">
    <subcellularLocation>
        <location evidence="1">Membrane</location>
        <topology evidence="1">Single-pass membrane protein</topology>
    </subcellularLocation>
</comment>
<dbReference type="InterPro" id="IPR001107">
    <property type="entry name" value="Band_7"/>
</dbReference>
<keyword evidence="9" id="KW-0645">Protease</keyword>
<dbReference type="EMBL" id="FUYM01000009">
    <property type="protein sequence ID" value="SKB93904.1"/>
    <property type="molecule type" value="Genomic_DNA"/>
</dbReference>
<feature type="transmembrane region" description="Helical" evidence="7">
    <location>
        <begin position="12"/>
        <end position="33"/>
    </location>
</feature>
<dbReference type="AlphaFoldDB" id="A0A1T5FCN6"/>
<feature type="domain" description="Band 7" evidence="8">
    <location>
        <begin position="28"/>
        <end position="203"/>
    </location>
</feature>
<keyword evidence="10" id="KW-1185">Reference proteome</keyword>
<dbReference type="SUPFAM" id="SSF117892">
    <property type="entry name" value="Band 7/SPFH domain"/>
    <property type="match status" value="1"/>
</dbReference>
<dbReference type="GO" id="GO:0006508">
    <property type="term" value="P:proteolysis"/>
    <property type="evidence" value="ECO:0007669"/>
    <property type="project" value="UniProtKB-KW"/>
</dbReference>
<evidence type="ECO:0000256" key="1">
    <source>
        <dbReference type="ARBA" id="ARBA00004167"/>
    </source>
</evidence>
<keyword evidence="9" id="KW-0378">Hydrolase</keyword>
<evidence type="ECO:0000256" key="6">
    <source>
        <dbReference type="PIRNR" id="PIRNR005651"/>
    </source>
</evidence>
<dbReference type="SMART" id="SM00244">
    <property type="entry name" value="PHB"/>
    <property type="match status" value="1"/>
</dbReference>
<keyword evidence="3 7" id="KW-0812">Transmembrane</keyword>
<dbReference type="STRING" id="439228.SAMN06295920_10960"/>
<dbReference type="PIRSF" id="PIRSF005651">
    <property type="entry name" value="HflC"/>
    <property type="match status" value="1"/>
</dbReference>
<dbReference type="GO" id="GO:0008233">
    <property type="term" value="F:peptidase activity"/>
    <property type="evidence" value="ECO:0007669"/>
    <property type="project" value="UniProtKB-KW"/>
</dbReference>
<dbReference type="PANTHER" id="PTHR42911:SF1">
    <property type="entry name" value="MODULATOR OF FTSH PROTEASE HFLC"/>
    <property type="match status" value="1"/>
</dbReference>
<dbReference type="OrthoDB" id="9812991at2"/>